<dbReference type="PANTHER" id="PTHR14614:SF130">
    <property type="entry name" value="PROTEIN-LYSINE N-METHYLTRANSFERASE EEF2KMT"/>
    <property type="match status" value="1"/>
</dbReference>
<dbReference type="AlphaFoldDB" id="A0A7I8KSW0"/>
<dbReference type="Pfam" id="PF10294">
    <property type="entry name" value="Methyltransf_16"/>
    <property type="match status" value="1"/>
</dbReference>
<proteinExistence type="inferred from homology"/>
<evidence type="ECO:0000259" key="4">
    <source>
        <dbReference type="Pfam" id="PF14904"/>
    </source>
</evidence>
<protein>
    <recommendedName>
        <fullName evidence="4">FAM86 N-terminal domain-containing protein</fullName>
    </recommendedName>
</protein>
<dbReference type="Gene3D" id="3.40.50.150">
    <property type="entry name" value="Vaccinia Virus protein VP39"/>
    <property type="match status" value="1"/>
</dbReference>
<keyword evidence="6" id="KW-1185">Reference proteome</keyword>
<evidence type="ECO:0000256" key="3">
    <source>
        <dbReference type="SAM" id="MobiDB-lite"/>
    </source>
</evidence>
<comment type="similarity">
    <text evidence="1">Belongs to the class I-like SAM-binding methyltransferase superfamily. EEF2KMT family.</text>
</comment>
<feature type="region of interest" description="Disordered" evidence="3">
    <location>
        <begin position="291"/>
        <end position="312"/>
    </location>
</feature>
<feature type="domain" description="FAM86 N-terminal" evidence="4">
    <location>
        <begin position="44"/>
        <end position="101"/>
    </location>
</feature>
<dbReference type="OrthoDB" id="194386at2759"/>
<dbReference type="EMBL" id="LR746270">
    <property type="protein sequence ID" value="CAA7400055.1"/>
    <property type="molecule type" value="Genomic_DNA"/>
</dbReference>
<dbReference type="GO" id="GO:0016740">
    <property type="term" value="F:transferase activity"/>
    <property type="evidence" value="ECO:0007669"/>
    <property type="project" value="UniProtKB-KW"/>
</dbReference>
<dbReference type="PANTHER" id="PTHR14614">
    <property type="entry name" value="HEPATOCELLULAR CARCINOMA-ASSOCIATED ANTIGEN"/>
    <property type="match status" value="1"/>
</dbReference>
<name>A0A7I8KSW0_SPIIN</name>
<dbReference type="InterPro" id="IPR019410">
    <property type="entry name" value="Methyltransf_16"/>
</dbReference>
<dbReference type="InterPro" id="IPR029063">
    <property type="entry name" value="SAM-dependent_MTases_sf"/>
</dbReference>
<dbReference type="SUPFAM" id="SSF53335">
    <property type="entry name" value="S-adenosyl-L-methionine-dependent methyltransferases"/>
    <property type="match status" value="1"/>
</dbReference>
<dbReference type="Proteomes" id="UP000663760">
    <property type="component" value="Chromosome 7"/>
</dbReference>
<organism evidence="5 6">
    <name type="scientific">Spirodela intermedia</name>
    <name type="common">Intermediate duckweed</name>
    <dbReference type="NCBI Taxonomy" id="51605"/>
    <lineage>
        <taxon>Eukaryota</taxon>
        <taxon>Viridiplantae</taxon>
        <taxon>Streptophyta</taxon>
        <taxon>Embryophyta</taxon>
        <taxon>Tracheophyta</taxon>
        <taxon>Spermatophyta</taxon>
        <taxon>Magnoliopsida</taxon>
        <taxon>Liliopsida</taxon>
        <taxon>Araceae</taxon>
        <taxon>Lemnoideae</taxon>
        <taxon>Spirodela</taxon>
    </lineage>
</organism>
<gene>
    <name evidence="5" type="ORF">SI8410_07010725</name>
</gene>
<evidence type="ECO:0000256" key="1">
    <source>
        <dbReference type="ARBA" id="ARBA00005511"/>
    </source>
</evidence>
<evidence type="ECO:0000313" key="6">
    <source>
        <dbReference type="Proteomes" id="UP000663760"/>
    </source>
</evidence>
<evidence type="ECO:0000313" key="5">
    <source>
        <dbReference type="EMBL" id="CAA7400055.1"/>
    </source>
</evidence>
<dbReference type="Pfam" id="PF14904">
    <property type="entry name" value="FAM86"/>
    <property type="match status" value="1"/>
</dbReference>
<sequence>MEEAQEEGGNPAQALELAYLKAAFLAMEPADFVVSFARQSGGGSLTEGVQNFIMENCIKYMMSKNCASSRGYTKNILKKLISSAESSGNSVLEDLYEIYANYISPIKEDFSLKHGTRNFKNISFFYSNGSGSVNFVVPIQCSSNILEGDTGCSIWPSSLFLSEFILSYPNLFCNKVCLELGAGVGLVGIILNKVKASKVILTDGDLSTLENMQANLEINHLRNSNEVITGGIEVVECKHLLWEVASEMEITSYDPDIVVGADIIYDPLCLPHLVRVLSLLLKPRRSHISNLHEGDGTPAGCGEEDPVRNESRRRSEAPAAYIAVVIRNVETFHCFLELARGAHLAAVDITEEMPPSQLLPYMGSYDRAGVRLYQISSTRS</sequence>
<dbReference type="InterPro" id="IPR029426">
    <property type="entry name" value="FAM86_N"/>
</dbReference>
<evidence type="ECO:0000256" key="2">
    <source>
        <dbReference type="ARBA" id="ARBA00022679"/>
    </source>
</evidence>
<keyword evidence="2" id="KW-0808">Transferase</keyword>
<reference evidence="5" key="1">
    <citation type="submission" date="2020-02" db="EMBL/GenBank/DDBJ databases">
        <authorList>
            <person name="Scholz U."/>
            <person name="Mascher M."/>
            <person name="Fiebig A."/>
        </authorList>
    </citation>
    <scope>NUCLEOTIDE SEQUENCE</scope>
</reference>
<accession>A0A7I8KSW0</accession>